<dbReference type="InterPro" id="IPR022346">
    <property type="entry name" value="T2SS_GspH"/>
</dbReference>
<dbReference type="RefSeq" id="WP_173135342.1">
    <property type="nucleotide sequence ID" value="NZ_JABRWJ010000023.1"/>
</dbReference>
<keyword evidence="5" id="KW-0997">Cell inner membrane</keyword>
<accession>A0ABX2EV75</accession>
<evidence type="ECO:0000256" key="2">
    <source>
        <dbReference type="ARBA" id="ARBA00021549"/>
    </source>
</evidence>
<dbReference type="InterPro" id="IPR045584">
    <property type="entry name" value="Pilin-like"/>
</dbReference>
<dbReference type="Proteomes" id="UP000737171">
    <property type="component" value="Unassembled WGS sequence"/>
</dbReference>
<gene>
    <name evidence="13" type="ORF">HLB44_35640</name>
</gene>
<dbReference type="PROSITE" id="PS00409">
    <property type="entry name" value="PROKAR_NTER_METHYL"/>
    <property type="match status" value="1"/>
</dbReference>
<evidence type="ECO:0000313" key="14">
    <source>
        <dbReference type="Proteomes" id="UP000737171"/>
    </source>
</evidence>
<comment type="subcellular location">
    <subcellularLocation>
        <location evidence="1">Cell inner membrane</location>
        <topology evidence="1">Single-pass membrane protein</topology>
    </subcellularLocation>
</comment>
<comment type="similarity">
    <text evidence="9">Belongs to the GSP H family.</text>
</comment>
<evidence type="ECO:0000256" key="10">
    <source>
        <dbReference type="ARBA" id="ARBA00030775"/>
    </source>
</evidence>
<sequence>MPCRRVRGLTLIEVVVAIAIAAIMLGLAAPSFVESIARTRLEGAVSTLGIDVQYARSEAIRRRTNATLTILSGGASYTIGYTPTSGADVVLKTVALPSGVSLSAAGPIVFEGLRGTTAAETITGSSSQTGAQLRVTTNAFGRISTCSPGSSLHGYTAC</sequence>
<evidence type="ECO:0000256" key="6">
    <source>
        <dbReference type="ARBA" id="ARBA00022692"/>
    </source>
</evidence>
<evidence type="ECO:0000256" key="11">
    <source>
        <dbReference type="SAM" id="Phobius"/>
    </source>
</evidence>
<evidence type="ECO:0000256" key="8">
    <source>
        <dbReference type="ARBA" id="ARBA00023136"/>
    </source>
</evidence>
<keyword evidence="4" id="KW-0488">Methylation</keyword>
<evidence type="ECO:0000256" key="9">
    <source>
        <dbReference type="ARBA" id="ARBA00025772"/>
    </source>
</evidence>
<dbReference type="EMBL" id="JABRWJ010000023">
    <property type="protein sequence ID" value="NRF72324.1"/>
    <property type="molecule type" value="Genomic_DNA"/>
</dbReference>
<evidence type="ECO:0000256" key="3">
    <source>
        <dbReference type="ARBA" id="ARBA00022475"/>
    </source>
</evidence>
<proteinExistence type="inferred from homology"/>
<keyword evidence="8 11" id="KW-0472">Membrane</keyword>
<dbReference type="Pfam" id="PF07963">
    <property type="entry name" value="N_methyl"/>
    <property type="match status" value="1"/>
</dbReference>
<evidence type="ECO:0000313" key="13">
    <source>
        <dbReference type="EMBL" id="NRF72324.1"/>
    </source>
</evidence>
<keyword evidence="3" id="KW-1003">Cell membrane</keyword>
<evidence type="ECO:0000256" key="1">
    <source>
        <dbReference type="ARBA" id="ARBA00004377"/>
    </source>
</evidence>
<organism evidence="13 14">
    <name type="scientific">Pseudaquabacterium terrae</name>
    <dbReference type="NCBI Taxonomy" id="2732868"/>
    <lineage>
        <taxon>Bacteria</taxon>
        <taxon>Pseudomonadati</taxon>
        <taxon>Pseudomonadota</taxon>
        <taxon>Betaproteobacteria</taxon>
        <taxon>Burkholderiales</taxon>
        <taxon>Sphaerotilaceae</taxon>
        <taxon>Pseudaquabacterium</taxon>
    </lineage>
</organism>
<name>A0ABX2EV75_9BURK</name>
<dbReference type="Pfam" id="PF12019">
    <property type="entry name" value="GspH"/>
    <property type="match status" value="1"/>
</dbReference>
<protein>
    <recommendedName>
        <fullName evidence="2">Type II secretion system protein H</fullName>
    </recommendedName>
    <alternativeName>
        <fullName evidence="10">General secretion pathway protein H</fullName>
    </alternativeName>
</protein>
<reference evidence="13 14" key="1">
    <citation type="submission" date="2020-05" db="EMBL/GenBank/DDBJ databases">
        <title>Aquincola sp. isolate from soil.</title>
        <authorList>
            <person name="Han J."/>
            <person name="Kim D.-U."/>
        </authorList>
    </citation>
    <scope>NUCLEOTIDE SEQUENCE [LARGE SCALE GENOMIC DNA]</scope>
    <source>
        <strain evidence="13 14">S2</strain>
    </source>
</reference>
<dbReference type="NCBIfam" id="TIGR02532">
    <property type="entry name" value="IV_pilin_GFxxxE"/>
    <property type="match status" value="1"/>
</dbReference>
<evidence type="ECO:0000256" key="7">
    <source>
        <dbReference type="ARBA" id="ARBA00022989"/>
    </source>
</evidence>
<keyword evidence="6 11" id="KW-0812">Transmembrane</keyword>
<evidence type="ECO:0000256" key="5">
    <source>
        <dbReference type="ARBA" id="ARBA00022519"/>
    </source>
</evidence>
<feature type="domain" description="General secretion pathway GspH" evidence="12">
    <location>
        <begin position="50"/>
        <end position="139"/>
    </location>
</feature>
<comment type="caution">
    <text evidence="13">The sequence shown here is derived from an EMBL/GenBank/DDBJ whole genome shotgun (WGS) entry which is preliminary data.</text>
</comment>
<dbReference type="InterPro" id="IPR012902">
    <property type="entry name" value="N_methyl_site"/>
</dbReference>
<dbReference type="SUPFAM" id="SSF54523">
    <property type="entry name" value="Pili subunits"/>
    <property type="match status" value="1"/>
</dbReference>
<evidence type="ECO:0000256" key="4">
    <source>
        <dbReference type="ARBA" id="ARBA00022481"/>
    </source>
</evidence>
<dbReference type="Gene3D" id="3.30.700.10">
    <property type="entry name" value="Glycoprotein, Type 4 Pilin"/>
    <property type="match status" value="1"/>
</dbReference>
<keyword evidence="7 11" id="KW-1133">Transmembrane helix</keyword>
<evidence type="ECO:0000259" key="12">
    <source>
        <dbReference type="Pfam" id="PF12019"/>
    </source>
</evidence>
<feature type="transmembrane region" description="Helical" evidence="11">
    <location>
        <begin position="12"/>
        <end position="33"/>
    </location>
</feature>
<keyword evidence="14" id="KW-1185">Reference proteome</keyword>